<name>A0A6P2D5C8_9BACT</name>
<dbReference type="NCBIfam" id="TIGR02937">
    <property type="entry name" value="sigma70-ECF"/>
    <property type="match status" value="1"/>
</dbReference>
<dbReference type="InterPro" id="IPR013324">
    <property type="entry name" value="RNA_pol_sigma_r3/r4-like"/>
</dbReference>
<feature type="region of interest" description="Disordered" evidence="6">
    <location>
        <begin position="321"/>
        <end position="340"/>
    </location>
</feature>
<keyword evidence="10" id="KW-1185">Reference proteome</keyword>
<dbReference type="Pfam" id="PF04542">
    <property type="entry name" value="Sigma70_r2"/>
    <property type="match status" value="1"/>
</dbReference>
<dbReference type="PANTHER" id="PTHR43133">
    <property type="entry name" value="RNA POLYMERASE ECF-TYPE SIGMA FACTO"/>
    <property type="match status" value="1"/>
</dbReference>
<keyword evidence="2" id="KW-0805">Transcription regulation</keyword>
<protein>
    <recommendedName>
        <fullName evidence="11">RNA polymerase sigma-70 region 2 domain-containing protein</fullName>
    </recommendedName>
</protein>
<evidence type="ECO:0000256" key="5">
    <source>
        <dbReference type="ARBA" id="ARBA00023163"/>
    </source>
</evidence>
<feature type="region of interest" description="Disordered" evidence="6">
    <location>
        <begin position="470"/>
        <end position="501"/>
    </location>
</feature>
<dbReference type="AlphaFoldDB" id="A0A6P2D5C8"/>
<dbReference type="InterPro" id="IPR007627">
    <property type="entry name" value="RNA_pol_sigma70_r2"/>
</dbReference>
<evidence type="ECO:0000256" key="6">
    <source>
        <dbReference type="SAM" id="MobiDB-lite"/>
    </source>
</evidence>
<dbReference type="Pfam" id="PF08281">
    <property type="entry name" value="Sigma70_r4_2"/>
    <property type="match status" value="1"/>
</dbReference>
<reference evidence="9 10" key="1">
    <citation type="submission" date="2019-05" db="EMBL/GenBank/DDBJ databases">
        <authorList>
            <consortium name="Science for Life Laboratories"/>
        </authorList>
    </citation>
    <scope>NUCLEOTIDE SEQUENCE [LARGE SCALE GENOMIC DNA]</scope>
    <source>
        <strain evidence="9">Soil9</strain>
    </source>
</reference>
<dbReference type="Gene3D" id="1.10.10.10">
    <property type="entry name" value="Winged helix-like DNA-binding domain superfamily/Winged helix DNA-binding domain"/>
    <property type="match status" value="1"/>
</dbReference>
<dbReference type="InterPro" id="IPR013249">
    <property type="entry name" value="RNA_pol_sigma70_r4_t2"/>
</dbReference>
<dbReference type="EMBL" id="LR593886">
    <property type="protein sequence ID" value="VTR96273.1"/>
    <property type="molecule type" value="Genomic_DNA"/>
</dbReference>
<gene>
    <name evidence="9" type="ORF">SOIL9_14410</name>
</gene>
<accession>A0A6P2D5C8</accession>
<dbReference type="RefSeq" id="WP_162670582.1">
    <property type="nucleotide sequence ID" value="NZ_LR593886.1"/>
</dbReference>
<sequence length="601" mass="65423">MRPPQKTWTPDRFDWNYFTAYPTARRVVIVAQTTEMIRALTRGMAAEASTEPDPELIRRFLGSGGEDVFEILVRRHGPMVYRVCRRVAGHEQDAEDAFQATFLVLARNLRALRHVPSLASWLHGVARRVALKAKARVAALKRREQRAAAPESTAHVDPAWSDVGAALDEELGRLPERWRLPLVLCYLEARTQDEAARELGWGKSTLRRRLTEARAALAARLAQRGVWPTVLAGVLVSDCTSPAALPRELVGPTVGAAAAIASGRPGPTVAAGVSNLTEGVFTVSRLKLKVAALVAAVLVLGAGAPLRVSSAELPAGPAGVEEIRTADGPGPQKADTKPADELERWQGRWRVTTAAINGKDRKDERIGLAEIVVTGKKVTLRFRHGSPTEGASVDGELELIPIKAKKGALADPGFIVHMLIPVTGNYHFTNGQLVICYYEPGSEEGAERPAGFGSQEGSKRELYRLERVVDKEPPAQLTPKKRAQAPGEFGEGPEPAVPDLSGRWQGDEWGQIELAMTKRGTYVGTYTDTFGPVKGSVTLEWVPREQRFHGTWGEGKDRFGTISVRLHGREIRGAFTTDPASRISPGSPALSDLKWVPQPTR</sequence>
<dbReference type="Gene3D" id="1.10.1740.10">
    <property type="match status" value="1"/>
</dbReference>
<dbReference type="InterPro" id="IPR014284">
    <property type="entry name" value="RNA_pol_sigma-70_dom"/>
</dbReference>
<keyword evidence="4" id="KW-0238">DNA-binding</keyword>
<evidence type="ECO:0000256" key="4">
    <source>
        <dbReference type="ARBA" id="ARBA00023125"/>
    </source>
</evidence>
<organism evidence="9 10">
    <name type="scientific">Gemmata massiliana</name>
    <dbReference type="NCBI Taxonomy" id="1210884"/>
    <lineage>
        <taxon>Bacteria</taxon>
        <taxon>Pseudomonadati</taxon>
        <taxon>Planctomycetota</taxon>
        <taxon>Planctomycetia</taxon>
        <taxon>Gemmatales</taxon>
        <taxon>Gemmataceae</taxon>
        <taxon>Gemmata</taxon>
    </lineage>
</organism>
<feature type="region of interest" description="Disordered" evidence="6">
    <location>
        <begin position="577"/>
        <end position="601"/>
    </location>
</feature>
<dbReference type="GO" id="GO:0003677">
    <property type="term" value="F:DNA binding"/>
    <property type="evidence" value="ECO:0007669"/>
    <property type="project" value="UniProtKB-KW"/>
</dbReference>
<evidence type="ECO:0008006" key="11">
    <source>
        <dbReference type="Google" id="ProtNLM"/>
    </source>
</evidence>
<evidence type="ECO:0000313" key="10">
    <source>
        <dbReference type="Proteomes" id="UP000464178"/>
    </source>
</evidence>
<feature type="domain" description="RNA polymerase sigma factor 70 region 4 type 2" evidence="8">
    <location>
        <begin position="166"/>
        <end position="217"/>
    </location>
</feature>
<dbReference type="InterPro" id="IPR013325">
    <property type="entry name" value="RNA_pol_sigma_r2"/>
</dbReference>
<evidence type="ECO:0000256" key="1">
    <source>
        <dbReference type="ARBA" id="ARBA00010641"/>
    </source>
</evidence>
<dbReference type="InterPro" id="IPR036388">
    <property type="entry name" value="WH-like_DNA-bd_sf"/>
</dbReference>
<proteinExistence type="inferred from homology"/>
<evidence type="ECO:0000259" key="8">
    <source>
        <dbReference type="Pfam" id="PF08281"/>
    </source>
</evidence>
<dbReference type="GO" id="GO:0016987">
    <property type="term" value="F:sigma factor activity"/>
    <property type="evidence" value="ECO:0007669"/>
    <property type="project" value="UniProtKB-KW"/>
</dbReference>
<evidence type="ECO:0000259" key="7">
    <source>
        <dbReference type="Pfam" id="PF04542"/>
    </source>
</evidence>
<dbReference type="SUPFAM" id="SSF88946">
    <property type="entry name" value="Sigma2 domain of RNA polymerase sigma factors"/>
    <property type="match status" value="1"/>
</dbReference>
<keyword evidence="5" id="KW-0804">Transcription</keyword>
<dbReference type="Proteomes" id="UP000464178">
    <property type="component" value="Chromosome"/>
</dbReference>
<keyword evidence="3" id="KW-0731">Sigma factor</keyword>
<feature type="domain" description="RNA polymerase sigma-70 region 2" evidence="7">
    <location>
        <begin position="72"/>
        <end position="135"/>
    </location>
</feature>
<dbReference type="GO" id="GO:0006352">
    <property type="term" value="P:DNA-templated transcription initiation"/>
    <property type="evidence" value="ECO:0007669"/>
    <property type="project" value="InterPro"/>
</dbReference>
<dbReference type="PANTHER" id="PTHR43133:SF8">
    <property type="entry name" value="RNA POLYMERASE SIGMA FACTOR HI_1459-RELATED"/>
    <property type="match status" value="1"/>
</dbReference>
<dbReference type="InterPro" id="IPR039425">
    <property type="entry name" value="RNA_pol_sigma-70-like"/>
</dbReference>
<evidence type="ECO:0000256" key="2">
    <source>
        <dbReference type="ARBA" id="ARBA00023015"/>
    </source>
</evidence>
<dbReference type="SUPFAM" id="SSF88659">
    <property type="entry name" value="Sigma3 and sigma4 domains of RNA polymerase sigma factors"/>
    <property type="match status" value="1"/>
</dbReference>
<comment type="similarity">
    <text evidence="1">Belongs to the sigma-70 factor family. ECF subfamily.</text>
</comment>
<dbReference type="KEGG" id="gms:SOIL9_14410"/>
<evidence type="ECO:0000313" key="9">
    <source>
        <dbReference type="EMBL" id="VTR96273.1"/>
    </source>
</evidence>
<evidence type="ECO:0000256" key="3">
    <source>
        <dbReference type="ARBA" id="ARBA00023082"/>
    </source>
</evidence>